<protein>
    <submittedName>
        <fullName evidence="6">YhhN-like protein</fullName>
    </submittedName>
</protein>
<name>A0A1N7FSH6_9NOCA</name>
<organism evidence="6 7">
    <name type="scientific">Williamsia sterculiae</name>
    <dbReference type="NCBI Taxonomy" id="1344003"/>
    <lineage>
        <taxon>Bacteria</taxon>
        <taxon>Bacillati</taxon>
        <taxon>Actinomycetota</taxon>
        <taxon>Actinomycetes</taxon>
        <taxon>Mycobacteriales</taxon>
        <taxon>Nocardiaceae</taxon>
        <taxon>Williamsia</taxon>
    </lineage>
</organism>
<keyword evidence="7" id="KW-1185">Reference proteome</keyword>
<sequence length="214" mass="22806">MFTAASAVLVLAGAAHRRAAVALVKPIPMLILGARVVHGLRRRRPVDTALLIGAVAFSMTGDRMMYAEEFASDPEVADRRLRDGALAFTAAHLCYLTLARRRGGRVTRSGLLRRAPVLIETSAVVAVRRPEILPVLSGYGPTLASMSAMAATVPACRPGGALFLVSDAVLINRRHLLRGRRARGAAEAVVLSTYCAAQWWLATGLDPACPGWSV</sequence>
<proteinExistence type="inferred from homology"/>
<evidence type="ECO:0000256" key="5">
    <source>
        <dbReference type="ARBA" id="ARBA00023136"/>
    </source>
</evidence>
<evidence type="ECO:0000256" key="1">
    <source>
        <dbReference type="ARBA" id="ARBA00004141"/>
    </source>
</evidence>
<evidence type="ECO:0000256" key="4">
    <source>
        <dbReference type="ARBA" id="ARBA00022989"/>
    </source>
</evidence>
<dbReference type="GO" id="GO:0016020">
    <property type="term" value="C:membrane"/>
    <property type="evidence" value="ECO:0007669"/>
    <property type="project" value="UniProtKB-SubCell"/>
</dbReference>
<comment type="similarity">
    <text evidence="2">Belongs to the TMEM86 family.</text>
</comment>
<evidence type="ECO:0000256" key="2">
    <source>
        <dbReference type="ARBA" id="ARBA00007375"/>
    </source>
</evidence>
<dbReference type="AlphaFoldDB" id="A0A1N7FSH6"/>
<evidence type="ECO:0000256" key="3">
    <source>
        <dbReference type="ARBA" id="ARBA00022692"/>
    </source>
</evidence>
<gene>
    <name evidence="6" type="ORF">SAMN05445060_2244</name>
</gene>
<evidence type="ECO:0000313" key="6">
    <source>
        <dbReference type="EMBL" id="SIS03224.1"/>
    </source>
</evidence>
<dbReference type="Proteomes" id="UP000186218">
    <property type="component" value="Unassembled WGS sequence"/>
</dbReference>
<dbReference type="Pfam" id="PF07947">
    <property type="entry name" value="YhhN"/>
    <property type="match status" value="1"/>
</dbReference>
<keyword evidence="5" id="KW-0472">Membrane</keyword>
<keyword evidence="3" id="KW-0812">Transmembrane</keyword>
<comment type="subcellular location">
    <subcellularLocation>
        <location evidence="1">Membrane</location>
        <topology evidence="1">Multi-pass membrane protein</topology>
    </subcellularLocation>
</comment>
<keyword evidence="4" id="KW-1133">Transmembrane helix</keyword>
<evidence type="ECO:0000313" key="7">
    <source>
        <dbReference type="Proteomes" id="UP000186218"/>
    </source>
</evidence>
<dbReference type="EMBL" id="FTNT01000006">
    <property type="protein sequence ID" value="SIS03224.1"/>
    <property type="molecule type" value="Genomic_DNA"/>
</dbReference>
<dbReference type="InterPro" id="IPR012506">
    <property type="entry name" value="TMEM86B-like"/>
</dbReference>
<reference evidence="6 7" key="1">
    <citation type="submission" date="2017-01" db="EMBL/GenBank/DDBJ databases">
        <authorList>
            <person name="Mah S.A."/>
            <person name="Swanson W.J."/>
            <person name="Moy G.W."/>
            <person name="Vacquier V.D."/>
        </authorList>
    </citation>
    <scope>NUCLEOTIDE SEQUENCE [LARGE SCALE GENOMIC DNA]</scope>
    <source>
        <strain evidence="6 7">CPCC 203464</strain>
    </source>
</reference>
<accession>A0A1N7FSH6</accession>